<evidence type="ECO:0000313" key="3">
    <source>
        <dbReference type="Proteomes" id="UP001488838"/>
    </source>
</evidence>
<dbReference type="Proteomes" id="UP001488838">
    <property type="component" value="Unassembled WGS sequence"/>
</dbReference>
<protein>
    <submittedName>
        <fullName evidence="2">Uncharacterized protein</fullName>
    </submittedName>
</protein>
<accession>A0AAW0I7D5</accession>
<dbReference type="AlphaFoldDB" id="A0AAW0I7D5"/>
<name>A0AAW0I7D5_MYOGA</name>
<evidence type="ECO:0000256" key="1">
    <source>
        <dbReference type="SAM" id="MobiDB-lite"/>
    </source>
</evidence>
<comment type="caution">
    <text evidence="2">The sequence shown here is derived from an EMBL/GenBank/DDBJ whole genome shotgun (WGS) entry which is preliminary data.</text>
</comment>
<evidence type="ECO:0000313" key="2">
    <source>
        <dbReference type="EMBL" id="KAK7810315.1"/>
    </source>
</evidence>
<reference evidence="2 3" key="1">
    <citation type="journal article" date="2023" name="bioRxiv">
        <title>Conserved and derived expression patterns and positive selection on dental genes reveal complex evolutionary context of ever-growing rodent molars.</title>
        <authorList>
            <person name="Calamari Z.T."/>
            <person name="Song A."/>
            <person name="Cohen E."/>
            <person name="Akter M."/>
            <person name="Roy R.D."/>
            <person name="Hallikas O."/>
            <person name="Christensen M.M."/>
            <person name="Li P."/>
            <person name="Marangoni P."/>
            <person name="Jernvall J."/>
            <person name="Klein O.D."/>
        </authorList>
    </citation>
    <scope>NUCLEOTIDE SEQUENCE [LARGE SCALE GENOMIC DNA]</scope>
    <source>
        <strain evidence="2">V071</strain>
    </source>
</reference>
<sequence>VFFFFSFLKAASLKEWARELSEQATHSTQCSSSVRHREYPHSGQALRSFKLKFKFKYSKEGSNTKPNHSEKPSDCPKGSPSTKLSLP</sequence>
<feature type="region of interest" description="Disordered" evidence="1">
    <location>
        <begin position="60"/>
        <end position="87"/>
    </location>
</feature>
<feature type="non-terminal residue" evidence="2">
    <location>
        <position position="1"/>
    </location>
</feature>
<dbReference type="EMBL" id="JBBHLL010000199">
    <property type="protein sequence ID" value="KAK7810315.1"/>
    <property type="molecule type" value="Genomic_DNA"/>
</dbReference>
<gene>
    <name evidence="2" type="ORF">U0070_009349</name>
</gene>
<keyword evidence="3" id="KW-1185">Reference proteome</keyword>
<organism evidence="2 3">
    <name type="scientific">Myodes glareolus</name>
    <name type="common">Bank vole</name>
    <name type="synonym">Clethrionomys glareolus</name>
    <dbReference type="NCBI Taxonomy" id="447135"/>
    <lineage>
        <taxon>Eukaryota</taxon>
        <taxon>Metazoa</taxon>
        <taxon>Chordata</taxon>
        <taxon>Craniata</taxon>
        <taxon>Vertebrata</taxon>
        <taxon>Euteleostomi</taxon>
        <taxon>Mammalia</taxon>
        <taxon>Eutheria</taxon>
        <taxon>Euarchontoglires</taxon>
        <taxon>Glires</taxon>
        <taxon>Rodentia</taxon>
        <taxon>Myomorpha</taxon>
        <taxon>Muroidea</taxon>
        <taxon>Cricetidae</taxon>
        <taxon>Arvicolinae</taxon>
        <taxon>Myodes</taxon>
    </lineage>
</organism>
<proteinExistence type="predicted"/>